<dbReference type="AlphaFoldDB" id="A0A653D4F0"/>
<dbReference type="InterPro" id="IPR026213">
    <property type="entry name" value="GRINL1"/>
</dbReference>
<gene>
    <name evidence="2" type="ORF">CALMAC_LOCUS14336</name>
</gene>
<organism evidence="2 3">
    <name type="scientific">Callosobruchus maculatus</name>
    <name type="common">Southern cowpea weevil</name>
    <name type="synonym">Pulse bruchid</name>
    <dbReference type="NCBI Taxonomy" id="64391"/>
    <lineage>
        <taxon>Eukaryota</taxon>
        <taxon>Metazoa</taxon>
        <taxon>Ecdysozoa</taxon>
        <taxon>Arthropoda</taxon>
        <taxon>Hexapoda</taxon>
        <taxon>Insecta</taxon>
        <taxon>Pterygota</taxon>
        <taxon>Neoptera</taxon>
        <taxon>Endopterygota</taxon>
        <taxon>Coleoptera</taxon>
        <taxon>Polyphaga</taxon>
        <taxon>Cucujiformia</taxon>
        <taxon>Chrysomeloidea</taxon>
        <taxon>Chrysomelidae</taxon>
        <taxon>Bruchinae</taxon>
        <taxon>Bruchini</taxon>
        <taxon>Callosobruchus</taxon>
    </lineage>
</organism>
<name>A0A653D4F0_CALMS</name>
<dbReference type="PANTHER" id="PTHR23171">
    <property type="entry name" value="GDOWN1"/>
    <property type="match status" value="1"/>
</dbReference>
<feature type="region of interest" description="Disordered" evidence="1">
    <location>
        <begin position="171"/>
        <end position="205"/>
    </location>
</feature>
<dbReference type="Pfam" id="PF15328">
    <property type="entry name" value="GCOM2"/>
    <property type="match status" value="1"/>
</dbReference>
<dbReference type="EMBL" id="CAACVG010010111">
    <property type="protein sequence ID" value="VEN55052.1"/>
    <property type="molecule type" value="Genomic_DNA"/>
</dbReference>
<evidence type="ECO:0000313" key="2">
    <source>
        <dbReference type="EMBL" id="VEN55052.1"/>
    </source>
</evidence>
<sequence length="205" mass="23446">MAALPTIPSTITNKAQKLKKMTLVELRESLQRENKILMNKKLIDKLPDKGKSIEKFRDQIVAEIQYREKLEDVQSKLNNLNTDECQHVQHICEIEKRTSVIERYKPSATLCHSKEINPNSTAIRLIEDCGASQKPSKLIPLEESLCIQKQQEERFKEEQTKIRQESLLEKLRRDLPDEDGASSEASSVASSITTSRESLENIDIS</sequence>
<reference evidence="2 3" key="1">
    <citation type="submission" date="2019-01" db="EMBL/GenBank/DDBJ databases">
        <authorList>
            <person name="Sayadi A."/>
        </authorList>
    </citation>
    <scope>NUCLEOTIDE SEQUENCE [LARGE SCALE GENOMIC DNA]</scope>
</reference>
<dbReference type="Proteomes" id="UP000410492">
    <property type="component" value="Unassembled WGS sequence"/>
</dbReference>
<dbReference type="OrthoDB" id="2408655at2759"/>
<protein>
    <submittedName>
        <fullName evidence="2">Uncharacterized protein</fullName>
    </submittedName>
</protein>
<dbReference type="GO" id="GO:0005634">
    <property type="term" value="C:nucleus"/>
    <property type="evidence" value="ECO:0007669"/>
    <property type="project" value="InterPro"/>
</dbReference>
<dbReference type="GO" id="GO:0031674">
    <property type="term" value="C:I band"/>
    <property type="evidence" value="ECO:0007669"/>
    <property type="project" value="TreeGrafter"/>
</dbReference>
<dbReference type="PRINTS" id="PR02085">
    <property type="entry name" value="POLR2GRINL1"/>
</dbReference>
<feature type="compositionally biased region" description="Low complexity" evidence="1">
    <location>
        <begin position="182"/>
        <end position="196"/>
    </location>
</feature>
<dbReference type="GO" id="GO:0003711">
    <property type="term" value="F:transcription elongation factor activity"/>
    <property type="evidence" value="ECO:0007669"/>
    <property type="project" value="InterPro"/>
</dbReference>
<dbReference type="PANTHER" id="PTHR23171:SF4">
    <property type="entry name" value="TUFTELIN"/>
    <property type="match status" value="1"/>
</dbReference>
<dbReference type="GO" id="GO:0035556">
    <property type="term" value="P:intracellular signal transduction"/>
    <property type="evidence" value="ECO:0007669"/>
    <property type="project" value="TreeGrafter"/>
</dbReference>
<evidence type="ECO:0000313" key="3">
    <source>
        <dbReference type="Proteomes" id="UP000410492"/>
    </source>
</evidence>
<accession>A0A653D4F0</accession>
<keyword evidence="3" id="KW-1185">Reference proteome</keyword>
<dbReference type="InterPro" id="IPR051375">
    <property type="entry name" value="Tuftelin_GRINL1A/MYZAP/CCD68"/>
</dbReference>
<evidence type="ECO:0000256" key="1">
    <source>
        <dbReference type="SAM" id="MobiDB-lite"/>
    </source>
</evidence>
<dbReference type="GO" id="GO:0006368">
    <property type="term" value="P:transcription elongation by RNA polymerase II"/>
    <property type="evidence" value="ECO:0007669"/>
    <property type="project" value="InterPro"/>
</dbReference>
<proteinExistence type="predicted"/>